<dbReference type="EMBL" id="CP039345">
    <property type="protein sequence ID" value="QCD79581.1"/>
    <property type="molecule type" value="Genomic_DNA"/>
</dbReference>
<sequence length="207" mass="23706">MSYLKVTFVFSLFFYGSVIGFDYWTIAQTWPAGFCTHNVCDATKPKPLKFTIHGLWPSNYTTHQPAFCLSSNLNPTLIHGIVLKLDQDWPSYNSNNSHFWNYEWKKHGTCSHMSELDYFTHTLDIYTRNDLQQILKHANILHGNTYDIQHFITAIHTSQVGAEPQLICTKGDLIEIRLCLNKNPVPEYIKCPPPPPKTACPANVSFV</sequence>
<evidence type="ECO:0000313" key="6">
    <source>
        <dbReference type="Proteomes" id="UP000501690"/>
    </source>
</evidence>
<keyword evidence="6" id="KW-1185">Reference proteome</keyword>
<proteinExistence type="inferred from homology"/>
<name>A0A4D6KY59_VIGUN</name>
<keyword evidence="2" id="KW-0378">Hydrolase</keyword>
<accession>A0A4D6KY59</accession>
<dbReference type="SUPFAM" id="SSF55895">
    <property type="entry name" value="Ribonuclease Rh-like"/>
    <property type="match status" value="1"/>
</dbReference>
<keyword evidence="3" id="KW-0456">Lyase</keyword>
<reference evidence="5 6" key="1">
    <citation type="submission" date="2019-04" db="EMBL/GenBank/DDBJ databases">
        <title>An improved genome assembly and genetic linkage map for asparagus bean, Vigna unguiculata ssp. sesquipedialis.</title>
        <authorList>
            <person name="Xia Q."/>
            <person name="Zhang R."/>
            <person name="Dong Y."/>
        </authorList>
    </citation>
    <scope>NUCLEOTIDE SEQUENCE [LARGE SCALE GENOMIC DNA]</scope>
    <source>
        <tissue evidence="5">Leaf</tissue>
    </source>
</reference>
<dbReference type="PROSITE" id="PS00531">
    <property type="entry name" value="RNASE_T2_2"/>
    <property type="match status" value="1"/>
</dbReference>
<dbReference type="Pfam" id="PF00445">
    <property type="entry name" value="Ribonuclease_T2"/>
    <property type="match status" value="1"/>
</dbReference>
<evidence type="ECO:0000313" key="5">
    <source>
        <dbReference type="EMBL" id="QCD79581.1"/>
    </source>
</evidence>
<protein>
    <submittedName>
        <fullName evidence="5">Ribonuclease T2</fullName>
    </submittedName>
</protein>
<dbReference type="GO" id="GO:0005576">
    <property type="term" value="C:extracellular region"/>
    <property type="evidence" value="ECO:0007669"/>
    <property type="project" value="TreeGrafter"/>
</dbReference>
<dbReference type="PANTHER" id="PTHR11240">
    <property type="entry name" value="RIBONUCLEASE T2"/>
    <property type="match status" value="1"/>
</dbReference>
<dbReference type="InterPro" id="IPR018188">
    <property type="entry name" value="RNase_T2_His_AS_1"/>
</dbReference>
<organism evidence="5 6">
    <name type="scientific">Vigna unguiculata</name>
    <name type="common">Cowpea</name>
    <dbReference type="NCBI Taxonomy" id="3917"/>
    <lineage>
        <taxon>Eukaryota</taxon>
        <taxon>Viridiplantae</taxon>
        <taxon>Streptophyta</taxon>
        <taxon>Embryophyta</taxon>
        <taxon>Tracheophyta</taxon>
        <taxon>Spermatophyta</taxon>
        <taxon>Magnoliopsida</taxon>
        <taxon>eudicotyledons</taxon>
        <taxon>Gunneridae</taxon>
        <taxon>Pentapetalae</taxon>
        <taxon>rosids</taxon>
        <taxon>fabids</taxon>
        <taxon>Fabales</taxon>
        <taxon>Fabaceae</taxon>
        <taxon>Papilionoideae</taxon>
        <taxon>50 kb inversion clade</taxon>
        <taxon>NPAAA clade</taxon>
        <taxon>indigoferoid/millettioid clade</taxon>
        <taxon>Phaseoleae</taxon>
        <taxon>Vigna</taxon>
    </lineage>
</organism>
<dbReference type="GO" id="GO:0006401">
    <property type="term" value="P:RNA catabolic process"/>
    <property type="evidence" value="ECO:0007669"/>
    <property type="project" value="TreeGrafter"/>
</dbReference>
<dbReference type="InterPro" id="IPR001568">
    <property type="entry name" value="RNase_T2-like"/>
</dbReference>
<evidence type="ECO:0000256" key="1">
    <source>
        <dbReference type="ARBA" id="ARBA00007469"/>
    </source>
</evidence>
<comment type="similarity">
    <text evidence="1 4">Belongs to the RNase T2 family.</text>
</comment>
<dbReference type="Gene3D" id="3.90.730.10">
    <property type="entry name" value="Ribonuclease T2-like"/>
    <property type="match status" value="1"/>
</dbReference>
<dbReference type="InterPro" id="IPR036430">
    <property type="entry name" value="RNase_T2-like_sf"/>
</dbReference>
<evidence type="ECO:0000256" key="4">
    <source>
        <dbReference type="RuleBase" id="RU004328"/>
    </source>
</evidence>
<dbReference type="GO" id="GO:0003723">
    <property type="term" value="F:RNA binding"/>
    <property type="evidence" value="ECO:0007669"/>
    <property type="project" value="InterPro"/>
</dbReference>
<evidence type="ECO:0000256" key="3">
    <source>
        <dbReference type="ARBA" id="ARBA00023239"/>
    </source>
</evidence>
<dbReference type="Proteomes" id="UP000501690">
    <property type="component" value="Linkage Group LG1"/>
</dbReference>
<dbReference type="AlphaFoldDB" id="A0A4D6KY59"/>
<dbReference type="PROSITE" id="PS00530">
    <property type="entry name" value="RNASE_T2_1"/>
    <property type="match status" value="1"/>
</dbReference>
<dbReference type="GO" id="GO:0033897">
    <property type="term" value="F:ribonuclease T2 activity"/>
    <property type="evidence" value="ECO:0007669"/>
    <property type="project" value="InterPro"/>
</dbReference>
<dbReference type="PANTHER" id="PTHR11240:SF22">
    <property type="entry name" value="RIBONUCLEASE T2"/>
    <property type="match status" value="1"/>
</dbReference>
<evidence type="ECO:0000256" key="2">
    <source>
        <dbReference type="ARBA" id="ARBA00022722"/>
    </source>
</evidence>
<dbReference type="InterPro" id="IPR033130">
    <property type="entry name" value="RNase_T2_His_AS_2"/>
</dbReference>
<gene>
    <name evidence="5" type="ORF">DEO72_LG1g3226</name>
</gene>
<keyword evidence="2" id="KW-0540">Nuclease</keyword>